<comment type="caution">
    <text evidence="1">The sequence shown here is derived from an EMBL/GenBank/DDBJ whole genome shotgun (WGS) entry which is preliminary data.</text>
</comment>
<dbReference type="EMBL" id="LAZR01016455">
    <property type="protein sequence ID" value="KKM04432.1"/>
    <property type="molecule type" value="Genomic_DNA"/>
</dbReference>
<evidence type="ECO:0000313" key="1">
    <source>
        <dbReference type="EMBL" id="KKM04432.1"/>
    </source>
</evidence>
<gene>
    <name evidence="1" type="ORF">LCGC14_1764360</name>
</gene>
<name>A0A0F9HML0_9ZZZZ</name>
<reference evidence="1" key="1">
    <citation type="journal article" date="2015" name="Nature">
        <title>Complex archaea that bridge the gap between prokaryotes and eukaryotes.</title>
        <authorList>
            <person name="Spang A."/>
            <person name="Saw J.H."/>
            <person name="Jorgensen S.L."/>
            <person name="Zaremba-Niedzwiedzka K."/>
            <person name="Martijn J."/>
            <person name="Lind A.E."/>
            <person name="van Eijk R."/>
            <person name="Schleper C."/>
            <person name="Guy L."/>
            <person name="Ettema T.J."/>
        </authorList>
    </citation>
    <scope>NUCLEOTIDE SEQUENCE</scope>
</reference>
<protein>
    <submittedName>
        <fullName evidence="1">Uncharacterized protein</fullName>
    </submittedName>
</protein>
<proteinExistence type="predicted"/>
<sequence>MTRAFMLRYTCETCGRIWVGDGKKTIQDYCNHVDVCEQGKKVIHQELVRSNYGVNITECIEVKGPSTQDSHEFYVST</sequence>
<accession>A0A0F9HML0</accession>
<organism evidence="1">
    <name type="scientific">marine sediment metagenome</name>
    <dbReference type="NCBI Taxonomy" id="412755"/>
    <lineage>
        <taxon>unclassified sequences</taxon>
        <taxon>metagenomes</taxon>
        <taxon>ecological metagenomes</taxon>
    </lineage>
</organism>
<dbReference type="AlphaFoldDB" id="A0A0F9HML0"/>